<dbReference type="PRINTS" id="PR00080">
    <property type="entry name" value="SDRFAMILY"/>
</dbReference>
<reference evidence="5 7" key="1">
    <citation type="submission" date="2015-07" db="EMBL/GenBank/DDBJ databases">
        <title>Fjat-14205 dsm 2895.</title>
        <authorList>
            <person name="Liu B."/>
            <person name="Wang J."/>
            <person name="Zhu Y."/>
            <person name="Liu G."/>
            <person name="Chen Q."/>
            <person name="Chen Z."/>
            <person name="Lan J."/>
            <person name="Che J."/>
            <person name="Ge C."/>
            <person name="Shi H."/>
            <person name="Pan Z."/>
            <person name="Liu X."/>
        </authorList>
    </citation>
    <scope>NUCLEOTIDE SEQUENCE [LARGE SCALE GENOMIC DNA]</scope>
    <source>
        <strain evidence="5 7">DSM 2895</strain>
    </source>
</reference>
<evidence type="ECO:0000313" key="6">
    <source>
        <dbReference type="EMBL" id="SDI94013.1"/>
    </source>
</evidence>
<evidence type="ECO:0000256" key="2">
    <source>
        <dbReference type="ARBA" id="ARBA00023002"/>
    </source>
</evidence>
<organism evidence="5 7">
    <name type="scientific">Aneurinibacillus migulanus</name>
    <name type="common">Bacillus migulanus</name>
    <dbReference type="NCBI Taxonomy" id="47500"/>
    <lineage>
        <taxon>Bacteria</taxon>
        <taxon>Bacillati</taxon>
        <taxon>Bacillota</taxon>
        <taxon>Bacilli</taxon>
        <taxon>Bacillales</taxon>
        <taxon>Paenibacillaceae</taxon>
        <taxon>Aneurinibacillus group</taxon>
        <taxon>Aneurinibacillus</taxon>
    </lineage>
</organism>
<dbReference type="Pfam" id="PF00106">
    <property type="entry name" value="adh_short"/>
    <property type="match status" value="1"/>
</dbReference>
<dbReference type="Proteomes" id="UP000182836">
    <property type="component" value="Unassembled WGS sequence"/>
</dbReference>
<dbReference type="InterPro" id="IPR020904">
    <property type="entry name" value="Sc_DH/Rdtase_CS"/>
</dbReference>
<evidence type="ECO:0000313" key="8">
    <source>
        <dbReference type="Proteomes" id="UP000182836"/>
    </source>
</evidence>
<dbReference type="PRINTS" id="PR00081">
    <property type="entry name" value="GDHRDH"/>
</dbReference>
<dbReference type="InterPro" id="IPR002347">
    <property type="entry name" value="SDR_fam"/>
</dbReference>
<dbReference type="GO" id="GO:0016491">
    <property type="term" value="F:oxidoreductase activity"/>
    <property type="evidence" value="ECO:0007669"/>
    <property type="project" value="UniProtKB-KW"/>
</dbReference>
<accession>A0A0D1VDV8</accession>
<dbReference type="InterPro" id="IPR051911">
    <property type="entry name" value="SDR_oxidoreductase"/>
</dbReference>
<dbReference type="AlphaFoldDB" id="A0A0D1VDV8"/>
<dbReference type="PROSITE" id="PS00061">
    <property type="entry name" value="ADH_SHORT"/>
    <property type="match status" value="1"/>
</dbReference>
<dbReference type="EMBL" id="LGUG01000004">
    <property type="protein sequence ID" value="KON98366.1"/>
    <property type="molecule type" value="Genomic_DNA"/>
</dbReference>
<dbReference type="PANTHER" id="PTHR43976">
    <property type="entry name" value="SHORT CHAIN DEHYDROGENASE"/>
    <property type="match status" value="1"/>
</dbReference>
<comment type="similarity">
    <text evidence="1 3">Belongs to the short-chain dehydrogenases/reductases (SDR) family.</text>
</comment>
<dbReference type="PANTHER" id="PTHR43976:SF16">
    <property type="entry name" value="SHORT-CHAIN DEHYDROGENASE_REDUCTASE FAMILY PROTEIN"/>
    <property type="match status" value="1"/>
</dbReference>
<dbReference type="SUPFAM" id="SSF51735">
    <property type="entry name" value="NAD(P)-binding Rossmann-fold domains"/>
    <property type="match status" value="1"/>
</dbReference>
<dbReference type="NCBIfam" id="NF005372">
    <property type="entry name" value="PRK06914.1"/>
    <property type="match status" value="1"/>
</dbReference>
<dbReference type="SMART" id="SM00822">
    <property type="entry name" value="PKS_KR"/>
    <property type="match status" value="1"/>
</dbReference>
<keyword evidence="2" id="KW-0560">Oxidoreductase</keyword>
<proteinExistence type="inferred from homology"/>
<dbReference type="InterPro" id="IPR057326">
    <property type="entry name" value="KR_dom"/>
</dbReference>
<dbReference type="STRING" id="47500.AF333_04875"/>
<evidence type="ECO:0000256" key="3">
    <source>
        <dbReference type="RuleBase" id="RU000363"/>
    </source>
</evidence>
<dbReference type="Gene3D" id="3.40.50.720">
    <property type="entry name" value="NAD(P)-binding Rossmann-like Domain"/>
    <property type="match status" value="1"/>
</dbReference>
<evidence type="ECO:0000313" key="5">
    <source>
        <dbReference type="EMBL" id="KON98366.1"/>
    </source>
</evidence>
<feature type="domain" description="Ketoreductase" evidence="4">
    <location>
        <begin position="10"/>
        <end position="190"/>
    </location>
</feature>
<dbReference type="Proteomes" id="UP000037269">
    <property type="component" value="Unassembled WGS sequence"/>
</dbReference>
<evidence type="ECO:0000256" key="1">
    <source>
        <dbReference type="ARBA" id="ARBA00006484"/>
    </source>
</evidence>
<dbReference type="OrthoDB" id="9775296at2"/>
<evidence type="ECO:0000313" key="7">
    <source>
        <dbReference type="Proteomes" id="UP000037269"/>
    </source>
</evidence>
<dbReference type="RefSeq" id="WP_043065138.1">
    <property type="nucleotide sequence ID" value="NZ_LGUG01000004.1"/>
</dbReference>
<protein>
    <submittedName>
        <fullName evidence="6">NADP-dependent 3-hydroxy acid dehydrogenase YdfG</fullName>
    </submittedName>
    <submittedName>
        <fullName evidence="5">Short-chain dehydrogenase</fullName>
    </submittedName>
</protein>
<keyword evidence="7" id="KW-1185">Reference proteome</keyword>
<evidence type="ECO:0000259" key="4">
    <source>
        <dbReference type="SMART" id="SM00822"/>
    </source>
</evidence>
<dbReference type="InterPro" id="IPR036291">
    <property type="entry name" value="NAD(P)-bd_dom_sf"/>
</dbReference>
<dbReference type="PATRIC" id="fig|47500.8.peg.5411"/>
<dbReference type="CDD" id="cd05374">
    <property type="entry name" value="17beta-HSD-like_SDR_c"/>
    <property type="match status" value="1"/>
</dbReference>
<sequence>MSLFNPEGRPVALVTGSSSGFGLLCTVELAKAGFYVVASMRNLEKKGHVLQAAKESGVEERIYLYRLDVASAESVANLRASVERWGRIDVLVNNAGFALGGFAEEVTLEEWRAQFETNFFGLVHVTQTILPVMRERRQGRIINMSSISGQMGFPGLSPYVSSKFAVEGFSESLRLEVAPFGIDVVLIEPGSYATGIWSTGKRIAHKSTLCTSPYASMMSALDSYLTAGEMKLGNPWEVAERVAQIAVIKRAALRYPLGRGVQIIMKIKQWLPWRIWEKLMERTLKS</sequence>
<reference evidence="6 8" key="2">
    <citation type="submission" date="2016-10" db="EMBL/GenBank/DDBJ databases">
        <authorList>
            <person name="de Groot N.N."/>
        </authorList>
    </citation>
    <scope>NUCLEOTIDE SEQUENCE [LARGE SCALE GENOMIC DNA]</scope>
    <source>
        <strain evidence="6 8">DSM 2895</strain>
    </source>
</reference>
<dbReference type="GeneID" id="42304541"/>
<gene>
    <name evidence="5" type="ORF">AF333_04875</name>
    <name evidence="6" type="ORF">SAMN04487909_109163</name>
</gene>
<name>A0A0D1VDV8_ANEMI</name>
<dbReference type="EMBL" id="FNED01000009">
    <property type="protein sequence ID" value="SDI94013.1"/>
    <property type="molecule type" value="Genomic_DNA"/>
</dbReference>